<proteinExistence type="predicted"/>
<keyword evidence="3" id="KW-1185">Reference proteome</keyword>
<accession>A0A0A8ULX4</accession>
<keyword evidence="1" id="KW-1133">Transmembrane helix</keyword>
<dbReference type="Proteomes" id="UP000032803">
    <property type="component" value="Chromosome I"/>
</dbReference>
<evidence type="ECO:0000313" key="2">
    <source>
        <dbReference type="EMBL" id="CEK09733.1"/>
    </source>
</evidence>
<name>A0A0A8ULX4_LEGHA</name>
<dbReference type="HOGENOM" id="CLU_561181_0_0_6"/>
<dbReference type="RefSeq" id="WP_045105215.1">
    <property type="nucleotide sequence ID" value="NZ_LN681225.1"/>
</dbReference>
<dbReference type="KEGG" id="lha:LHA_0645"/>
<keyword evidence="1" id="KW-0472">Membrane</keyword>
<dbReference type="AlphaFoldDB" id="A0A0A8ULX4"/>
<feature type="transmembrane region" description="Helical" evidence="1">
    <location>
        <begin position="426"/>
        <end position="448"/>
    </location>
</feature>
<evidence type="ECO:0000256" key="1">
    <source>
        <dbReference type="SAM" id="Phobius"/>
    </source>
</evidence>
<keyword evidence="1" id="KW-0812">Transmembrane</keyword>
<dbReference type="PATRIC" id="fig|449.7.peg.2740"/>
<evidence type="ECO:0000313" key="3">
    <source>
        <dbReference type="Proteomes" id="UP000032803"/>
    </source>
</evidence>
<reference evidence="3" key="1">
    <citation type="submission" date="2014-09" db="EMBL/GenBank/DDBJ databases">
        <authorList>
            <person name="Gomez-Valero L."/>
        </authorList>
    </citation>
    <scope>NUCLEOTIDE SEQUENCE [LARGE SCALE GENOMIC DNA]</scope>
    <source>
        <strain evidence="3">ATCC35250</strain>
    </source>
</reference>
<protein>
    <submittedName>
        <fullName evidence="2">Uncharacterized protein</fullName>
    </submittedName>
</protein>
<organism evidence="2 3">
    <name type="scientific">Legionella hackeliae</name>
    <dbReference type="NCBI Taxonomy" id="449"/>
    <lineage>
        <taxon>Bacteria</taxon>
        <taxon>Pseudomonadati</taxon>
        <taxon>Pseudomonadota</taxon>
        <taxon>Gammaproteobacteria</taxon>
        <taxon>Legionellales</taxon>
        <taxon>Legionellaceae</taxon>
        <taxon>Legionella</taxon>
    </lineage>
</organism>
<gene>
    <name evidence="2" type="ORF">LHA_0645</name>
</gene>
<dbReference type="EMBL" id="LN681225">
    <property type="protein sequence ID" value="CEK09733.1"/>
    <property type="molecule type" value="Genomic_DNA"/>
</dbReference>
<sequence>MLNELNSQGATLSIDTMSVVVDYYTQKARKKAINFNCFVLARDNGDGDEFLDFLSILQENKEHFPDYTRFQVMFLDSGHWSAMDVRIKNGCLEFFIIDAANSLPQVLSAITAIHEKCPDSLTTYSGGSMQADEDNCAYFALEHAYALAKIPDLHDTLKEHVNTGKIGPFKNYVSFIESLIHQDTRILRTLAQDRVLNAVDKLQYVPTINFPKHFGSLLKHMQHLSIFDNHFAKKGFIRHNKKTLDAYIKDHTKPFKKDTYSQPHDRNFSIIDKIAKIKMNVLAYLSTINHAVTAILENRKNYTKELLALQKRSPSALDTKEAKKTAGQEETSSKSQKAIELDYLTSLPAMIRLKEAISALKTHGIEVAKEDEEKGLKAQKLAEKLEESVAIFITSNKGKPKAEIDLDTFKKGFFPQDIDMSDHRKFWKVGLANAAIGSTIVGAFILLIKTLASVCNPKISPLFFFQTQREKKFENIVHELNDLSFN</sequence>
<dbReference type="OrthoDB" id="5653708at2"/>